<dbReference type="EMBL" id="CP034940">
    <property type="protein sequence ID" value="QAY19430.1"/>
    <property type="molecule type" value="Genomic_DNA"/>
</dbReference>
<evidence type="ECO:0000313" key="2">
    <source>
        <dbReference type="Proteomes" id="UP000293073"/>
    </source>
</evidence>
<accession>A0A481RDX2</accession>
<evidence type="ECO:0000313" key="1">
    <source>
        <dbReference type="EMBL" id="QAY19430.1"/>
    </source>
</evidence>
<dbReference type="NCBIfam" id="NF033497">
    <property type="entry name" value="rubre_like_arch"/>
    <property type="match status" value="1"/>
</dbReference>
<dbReference type="InterPro" id="IPR055553">
    <property type="entry name" value="DUF7129"/>
</dbReference>
<sequence length="43" mass="4972">MRPEYEHHGEEVYECFKCGRRTDSPGECECGGELCHIGRSRDL</sequence>
<reference evidence="2" key="1">
    <citation type="submission" date="2019-01" db="EMBL/GenBank/DDBJ databases">
        <title>Complete genome of Halorubrum ezzemoulense strain FB21.</title>
        <authorList>
            <person name="Feng Y."/>
            <person name="Louyakis A.S."/>
            <person name="Papke R.T."/>
            <person name="Gogarten J.P."/>
        </authorList>
    </citation>
    <scope>NUCLEOTIDE SEQUENCE [LARGE SCALE GENOMIC DNA]</scope>
    <source>
        <strain evidence="2">Fb21</strain>
    </source>
</reference>
<protein>
    <submittedName>
        <fullName evidence="1">Rubrerythrin-like domain-containing protein</fullName>
    </submittedName>
</protein>
<dbReference type="KEGG" id="hezz:EO776_05165"/>
<name>A0A481RDX2_HALEZ</name>
<dbReference type="Proteomes" id="UP000293073">
    <property type="component" value="Chromosome"/>
</dbReference>
<gene>
    <name evidence="1" type="ORF">EO776_05165</name>
</gene>
<organism evidence="1 2">
    <name type="scientific">Halorubrum ezzemoulense</name>
    <name type="common">Halorubrum chaoviator</name>
    <dbReference type="NCBI Taxonomy" id="337243"/>
    <lineage>
        <taxon>Archaea</taxon>
        <taxon>Methanobacteriati</taxon>
        <taxon>Methanobacteriota</taxon>
        <taxon>Stenosarchaea group</taxon>
        <taxon>Halobacteria</taxon>
        <taxon>Halobacteriales</taxon>
        <taxon>Haloferacaceae</taxon>
        <taxon>Halorubrum</taxon>
    </lineage>
</organism>
<dbReference type="AlphaFoldDB" id="A0A481RDX2"/>
<proteinExistence type="predicted"/>